<evidence type="ECO:0000313" key="6">
    <source>
        <dbReference type="EMBL" id="KAK9827549.1"/>
    </source>
</evidence>
<dbReference type="PRINTS" id="PR01546">
    <property type="entry name" value="YEAST73DUF"/>
</dbReference>
<dbReference type="InterPro" id="IPR043971">
    <property type="entry name" value="FUZ/MON1/HPS1_longin_2"/>
</dbReference>
<name>A0AAW1R1D9_9CHLO</name>
<reference evidence="6 7" key="1">
    <citation type="journal article" date="2024" name="Nat. Commun.">
        <title>Phylogenomics reveals the evolutionary origins of lichenization in chlorophyte algae.</title>
        <authorList>
            <person name="Puginier C."/>
            <person name="Libourel C."/>
            <person name="Otte J."/>
            <person name="Skaloud P."/>
            <person name="Haon M."/>
            <person name="Grisel S."/>
            <person name="Petersen M."/>
            <person name="Berrin J.G."/>
            <person name="Delaux P.M."/>
            <person name="Dal Grande F."/>
            <person name="Keller J."/>
        </authorList>
    </citation>
    <scope>NUCLEOTIDE SEQUENCE [LARGE SCALE GENOMIC DNA]</scope>
    <source>
        <strain evidence="6 7">SAG 2145</strain>
    </source>
</reference>
<proteinExistence type="inferred from homology"/>
<feature type="domain" description="FUZ/MON1/HPS1 second Longin" evidence="4">
    <location>
        <begin position="293"/>
        <end position="387"/>
    </location>
</feature>
<evidence type="ECO:0000259" key="5">
    <source>
        <dbReference type="Pfam" id="PF19038"/>
    </source>
</evidence>
<evidence type="ECO:0000256" key="2">
    <source>
        <dbReference type="SAM" id="MobiDB-lite"/>
    </source>
</evidence>
<dbReference type="EMBL" id="JALJOS010000018">
    <property type="protein sequence ID" value="KAK9827549.1"/>
    <property type="molecule type" value="Genomic_DNA"/>
</dbReference>
<feature type="compositionally biased region" description="Basic and acidic residues" evidence="2">
    <location>
        <begin position="10"/>
        <end position="22"/>
    </location>
</feature>
<protein>
    <recommendedName>
        <fullName evidence="1">Vacuolar fusion protein MON1 homolog</fullName>
    </recommendedName>
</protein>
<dbReference type="InterPro" id="IPR043972">
    <property type="entry name" value="FUZ/MON1/HPS1_longin_1"/>
</dbReference>
<evidence type="ECO:0000256" key="1">
    <source>
        <dbReference type="RuleBase" id="RU367048"/>
    </source>
</evidence>
<evidence type="ECO:0000313" key="7">
    <source>
        <dbReference type="Proteomes" id="UP001438707"/>
    </source>
</evidence>
<feature type="region of interest" description="Disordered" evidence="2">
    <location>
        <begin position="1"/>
        <end position="127"/>
    </location>
</feature>
<feature type="domain" description="FUZ/MON1/HPS1 third Longin" evidence="5">
    <location>
        <begin position="433"/>
        <end position="538"/>
    </location>
</feature>
<accession>A0AAW1R1D9</accession>
<keyword evidence="7" id="KW-1185">Reference proteome</keyword>
<dbReference type="PANTHER" id="PTHR13027">
    <property type="entry name" value="SAND PROTEIN-RELATED"/>
    <property type="match status" value="1"/>
</dbReference>
<dbReference type="Proteomes" id="UP001438707">
    <property type="component" value="Unassembled WGS sequence"/>
</dbReference>
<dbReference type="InterPro" id="IPR004353">
    <property type="entry name" value="Mon1"/>
</dbReference>
<sequence length="547" mass="58252">MSEGTQPARPADELELDTRTDSDADFASPRSFLTLDKSGGASERTVGGAASPSSSGLGSGYRSGEDSLPDAQPGSAHSLESNRQPTGDADAASRGQTEMLRRALSNAEASSSPRSEDGRDPSSRSWRAQPKHVFILSSAGKPIFTRHGDENALAGLMAVAQALVSFLKDRGDQLISARAGKHQLVVLERGPLLLVAASMLGEPIQVLSLHLELLHGQIVSILTRAFERRFQRDPGFDARTLLGGTSSVLKALLHTCETDPSSLMQAFAALPLPAAIRHAALVPLHAAVKAAGAVFGVLLAGNLVVALAQSRANPLHPLDLLLLTNFVTANGSFRQSESFSPVCLPRFNSSGFLHAYINYIHEDADLCMVLLAAQPDAFFRLSEAGQQLTAELQAAGAIQAVCEAAAGQEGGGRLRLQSVPASAGGGEFGQASLLHFVYKYPSRSQFVSPAFHAPLDNPSDQQSIMQAYSHAQAILFRHAEDGPQLGLPPHRTCFERGSKCCLLAYVGAEYEIYAAFHCLMDKAAAARTCHRLCVWLKSRQNDLFAAI</sequence>
<dbReference type="GO" id="GO:0016192">
    <property type="term" value="P:vesicle-mediated transport"/>
    <property type="evidence" value="ECO:0007669"/>
    <property type="project" value="InterPro"/>
</dbReference>
<dbReference type="Pfam" id="PF19037">
    <property type="entry name" value="Fuz_longin_2"/>
    <property type="match status" value="1"/>
</dbReference>
<comment type="function">
    <text evidence="1">Plays an important role in membrane trafficking through the secretory apparatus.</text>
</comment>
<dbReference type="AlphaFoldDB" id="A0AAW1R1D9"/>
<evidence type="ECO:0000259" key="3">
    <source>
        <dbReference type="Pfam" id="PF19036"/>
    </source>
</evidence>
<evidence type="ECO:0000259" key="4">
    <source>
        <dbReference type="Pfam" id="PF19037"/>
    </source>
</evidence>
<organism evidence="6 7">
    <name type="scientific">Apatococcus lobatus</name>
    <dbReference type="NCBI Taxonomy" id="904363"/>
    <lineage>
        <taxon>Eukaryota</taxon>
        <taxon>Viridiplantae</taxon>
        <taxon>Chlorophyta</taxon>
        <taxon>core chlorophytes</taxon>
        <taxon>Trebouxiophyceae</taxon>
        <taxon>Chlorellales</taxon>
        <taxon>Chlorellaceae</taxon>
        <taxon>Apatococcus</taxon>
    </lineage>
</organism>
<feature type="compositionally biased region" description="Low complexity" evidence="2">
    <location>
        <begin position="47"/>
        <end position="62"/>
    </location>
</feature>
<dbReference type="Pfam" id="PF19036">
    <property type="entry name" value="Fuz_longin_1"/>
    <property type="match status" value="1"/>
</dbReference>
<dbReference type="InterPro" id="IPR043970">
    <property type="entry name" value="FUZ/MON1/HPS1_longin_3"/>
</dbReference>
<dbReference type="PANTHER" id="PTHR13027:SF7">
    <property type="entry name" value="VACUOLAR FUSION PROTEIN MON1 HOMOLOG"/>
    <property type="match status" value="1"/>
</dbReference>
<gene>
    <name evidence="6" type="ORF">WJX74_010042</name>
</gene>
<feature type="domain" description="FUZ/MON1/HPS1 first Longin" evidence="3">
    <location>
        <begin position="131"/>
        <end position="252"/>
    </location>
</feature>
<comment type="caution">
    <text evidence="6">The sequence shown here is derived from an EMBL/GenBank/DDBJ whole genome shotgun (WGS) entry which is preliminary data.</text>
</comment>
<comment type="similarity">
    <text evidence="1">Belongs to the MON1/SAND family.</text>
</comment>
<dbReference type="GO" id="GO:0006623">
    <property type="term" value="P:protein targeting to vacuole"/>
    <property type="evidence" value="ECO:0007669"/>
    <property type="project" value="UniProtKB-UniRule"/>
</dbReference>
<dbReference type="Pfam" id="PF19038">
    <property type="entry name" value="Fuz_longin_3"/>
    <property type="match status" value="1"/>
</dbReference>